<name>A0A9X3Z724_9PROT</name>
<evidence type="ECO:0000256" key="1">
    <source>
        <dbReference type="SAM" id="MobiDB-lite"/>
    </source>
</evidence>
<sequence length="199" mass="21579">MAFKLENPATLSDRPLETLTNAEQSTLRTNHEACPGTAWRDRLSGTNINPDTLLATDYLNHFNEAVMILDLVAEMPDCLEDIIDWAPKSYQEHFAHSHFQHKALAVEAYAHAPAARRAALEAVIDDLNLLILCTISEAAVGLSEGAPDTIHATVSAAASQLRELIAKASRIINGGTLETMTDNAPTDGMNQDAVDSLFD</sequence>
<dbReference type="AlphaFoldDB" id="A0A9X3Z724"/>
<feature type="region of interest" description="Disordered" evidence="1">
    <location>
        <begin position="178"/>
        <end position="199"/>
    </location>
</feature>
<dbReference type="Proteomes" id="UP001141619">
    <property type="component" value="Unassembled WGS sequence"/>
</dbReference>
<gene>
    <name evidence="2" type="ORF">NYP16_07130</name>
</gene>
<keyword evidence="3" id="KW-1185">Reference proteome</keyword>
<organism evidence="2 3">
    <name type="scientific">Govanella unica</name>
    <dbReference type="NCBI Taxonomy" id="2975056"/>
    <lineage>
        <taxon>Bacteria</taxon>
        <taxon>Pseudomonadati</taxon>
        <taxon>Pseudomonadota</taxon>
        <taxon>Alphaproteobacteria</taxon>
        <taxon>Emcibacterales</taxon>
        <taxon>Govanellaceae</taxon>
        <taxon>Govanella</taxon>
    </lineage>
</organism>
<proteinExistence type="predicted"/>
<evidence type="ECO:0000313" key="2">
    <source>
        <dbReference type="EMBL" id="MDA5193726.1"/>
    </source>
</evidence>
<evidence type="ECO:0000313" key="3">
    <source>
        <dbReference type="Proteomes" id="UP001141619"/>
    </source>
</evidence>
<dbReference type="RefSeq" id="WP_274943422.1">
    <property type="nucleotide sequence ID" value="NZ_JANWOI010000002.1"/>
</dbReference>
<protein>
    <submittedName>
        <fullName evidence="2">Uncharacterized protein</fullName>
    </submittedName>
</protein>
<reference evidence="2" key="1">
    <citation type="submission" date="2022-08" db="EMBL/GenBank/DDBJ databases">
        <authorList>
            <person name="Vandamme P."/>
            <person name="Hettiarachchi A."/>
            <person name="Peeters C."/>
            <person name="Cnockaert M."/>
            <person name="Carlier A."/>
        </authorList>
    </citation>
    <scope>NUCLEOTIDE SEQUENCE</scope>
    <source>
        <strain evidence="2">LMG 31809</strain>
    </source>
</reference>
<accession>A0A9X3Z724</accession>
<reference evidence="2" key="2">
    <citation type="journal article" date="2023" name="Syst. Appl. Microbiol.">
        <title>Govania unica gen. nov., sp. nov., a rare biosphere bacterium that represents a novel family in the class Alphaproteobacteria.</title>
        <authorList>
            <person name="Vandamme P."/>
            <person name="Peeters C."/>
            <person name="Hettiarachchi A."/>
            <person name="Cnockaert M."/>
            <person name="Carlier A."/>
        </authorList>
    </citation>
    <scope>NUCLEOTIDE SEQUENCE</scope>
    <source>
        <strain evidence="2">LMG 31809</strain>
    </source>
</reference>
<comment type="caution">
    <text evidence="2">The sequence shown here is derived from an EMBL/GenBank/DDBJ whole genome shotgun (WGS) entry which is preliminary data.</text>
</comment>
<dbReference type="EMBL" id="JANWOI010000002">
    <property type="protein sequence ID" value="MDA5193726.1"/>
    <property type="molecule type" value="Genomic_DNA"/>
</dbReference>